<keyword evidence="5" id="KW-1185">Reference proteome</keyword>
<dbReference type="AlphaFoldDB" id="A0ABD3RQD3"/>
<comment type="caution">
    <text evidence="4">The sequence shown here is derived from an EMBL/GenBank/DDBJ whole genome shotgun (WGS) entry which is preliminary data.</text>
</comment>
<dbReference type="PANTHER" id="PTHR48049:SF75">
    <property type="entry name" value="UDP-RHAMNOSE:RHAMNOSYLTRANSFERASE 1"/>
    <property type="match status" value="1"/>
</dbReference>
<dbReference type="GO" id="GO:0016757">
    <property type="term" value="F:glycosyltransferase activity"/>
    <property type="evidence" value="ECO:0007669"/>
    <property type="project" value="UniProtKB-ARBA"/>
</dbReference>
<evidence type="ECO:0000256" key="1">
    <source>
        <dbReference type="ARBA" id="ARBA00009995"/>
    </source>
</evidence>
<accession>A0ABD3RQD3</accession>
<dbReference type="CDD" id="cd03784">
    <property type="entry name" value="GT1_Gtf-like"/>
    <property type="match status" value="1"/>
</dbReference>
<dbReference type="EMBL" id="JBJXBP010000008">
    <property type="protein sequence ID" value="KAL3814372.1"/>
    <property type="molecule type" value="Genomic_DNA"/>
</dbReference>
<dbReference type="InterPro" id="IPR050481">
    <property type="entry name" value="UDP-glycosyltransf_plant"/>
</dbReference>
<comment type="similarity">
    <text evidence="1">Belongs to the UDP-glycosyltransferase family.</text>
</comment>
<sequence length="463" mass="52432">MAAERYRIMMFPWLAFGHMIPFLALSKKLAAKGISISYISTPKNLQRLPPIPSDLEDKLKLLEIPLPSVDGLPENCEATIDLQEEQIQYLKKAYDKLSKPFENLLKKIMPDMILIDFAPYWIPEIAAKFDIPTAYFSVYTAATLAYTGPVEELKTGKRRPSPEYYTRAPDWIPFPSLVSHRPDFVPIVMKSTHSPDSSGISMAQRMAKVVENCSFLAVRSCKEFEGEYINLIQQLHEKPVLPIGVLHTVPEEKTIKTETDSFKWLGEQKPKSVVFVGFGSEYKMPIEQIHELAFALELCKLPFLWILRKPEGVDSSDVLPPGFEDRTRSQGVVILGWAPQVDILAHTAIGGCLFHAGWGTIVEALGFGHPLILLSMVADQGLNAKLLVEKELGYEVPRNKDGSFSREMVAESIRRVVVEPEGEKFRSKAAQMRSNFDNKESQNNYINKFIEHMEKYLKKTKQV</sequence>
<keyword evidence="2" id="KW-0808">Transferase</keyword>
<evidence type="ECO:0000256" key="3">
    <source>
        <dbReference type="SAM" id="SignalP"/>
    </source>
</evidence>
<dbReference type="PANTHER" id="PTHR48049">
    <property type="entry name" value="GLYCOSYLTRANSFERASE"/>
    <property type="match status" value="1"/>
</dbReference>
<evidence type="ECO:0000313" key="4">
    <source>
        <dbReference type="EMBL" id="KAL3814372.1"/>
    </source>
</evidence>
<proteinExistence type="inferred from homology"/>
<organism evidence="4 5">
    <name type="scientific">Penstemon smallii</name>
    <dbReference type="NCBI Taxonomy" id="265156"/>
    <lineage>
        <taxon>Eukaryota</taxon>
        <taxon>Viridiplantae</taxon>
        <taxon>Streptophyta</taxon>
        <taxon>Embryophyta</taxon>
        <taxon>Tracheophyta</taxon>
        <taxon>Spermatophyta</taxon>
        <taxon>Magnoliopsida</taxon>
        <taxon>eudicotyledons</taxon>
        <taxon>Gunneridae</taxon>
        <taxon>Pentapetalae</taxon>
        <taxon>asterids</taxon>
        <taxon>lamiids</taxon>
        <taxon>Lamiales</taxon>
        <taxon>Plantaginaceae</taxon>
        <taxon>Cheloneae</taxon>
        <taxon>Penstemon</taxon>
    </lineage>
</organism>
<evidence type="ECO:0000256" key="2">
    <source>
        <dbReference type="ARBA" id="ARBA00022679"/>
    </source>
</evidence>
<dbReference type="SUPFAM" id="SSF53756">
    <property type="entry name" value="UDP-Glycosyltransferase/glycogen phosphorylase"/>
    <property type="match status" value="1"/>
</dbReference>
<dbReference type="Proteomes" id="UP001634393">
    <property type="component" value="Unassembled WGS sequence"/>
</dbReference>
<name>A0ABD3RQD3_9LAMI</name>
<dbReference type="FunFam" id="3.40.50.2000:FF:000037">
    <property type="entry name" value="Glycosyltransferase"/>
    <property type="match status" value="1"/>
</dbReference>
<protein>
    <submittedName>
        <fullName evidence="4">Uncharacterized protein</fullName>
    </submittedName>
</protein>
<dbReference type="Gene3D" id="3.40.50.2000">
    <property type="entry name" value="Glycogen Phosphorylase B"/>
    <property type="match status" value="2"/>
</dbReference>
<evidence type="ECO:0000313" key="5">
    <source>
        <dbReference type="Proteomes" id="UP001634393"/>
    </source>
</evidence>
<feature type="chain" id="PRO_5044874218" evidence="3">
    <location>
        <begin position="27"/>
        <end position="463"/>
    </location>
</feature>
<reference evidence="4 5" key="1">
    <citation type="submission" date="2024-12" db="EMBL/GenBank/DDBJ databases">
        <title>The unique morphological basis and parallel evolutionary history of personate flowers in Penstemon.</title>
        <authorList>
            <person name="Depatie T.H."/>
            <person name="Wessinger C.A."/>
        </authorList>
    </citation>
    <scope>NUCLEOTIDE SEQUENCE [LARGE SCALE GENOMIC DNA]</scope>
    <source>
        <strain evidence="4">WTNN_2</strain>
        <tissue evidence="4">Leaf</tissue>
    </source>
</reference>
<dbReference type="InterPro" id="IPR002213">
    <property type="entry name" value="UDP_glucos_trans"/>
</dbReference>
<gene>
    <name evidence="4" type="ORF">ACJIZ3_015640</name>
</gene>
<dbReference type="Pfam" id="PF00201">
    <property type="entry name" value="UDPGT"/>
    <property type="match status" value="1"/>
</dbReference>
<keyword evidence="3" id="KW-0732">Signal</keyword>
<feature type="signal peptide" evidence="3">
    <location>
        <begin position="1"/>
        <end position="26"/>
    </location>
</feature>